<gene>
    <name evidence="1" type="ORF">ACFPGP_13885</name>
</gene>
<evidence type="ECO:0000313" key="2">
    <source>
        <dbReference type="Proteomes" id="UP001596087"/>
    </source>
</evidence>
<sequence>MPQVVRGPADERSRSSPTMVSVGTFSFEIRDASDPMDGYEGDVTLAGVRVDQGGDDLALGDALVVPVLGGRTARATVVELPLTSFTDRDVRAISVVGVKAADVAIGGLAERATS</sequence>
<dbReference type="Proteomes" id="UP001596087">
    <property type="component" value="Unassembled WGS sequence"/>
</dbReference>
<comment type="caution">
    <text evidence="1">The sequence shown here is derived from an EMBL/GenBank/DDBJ whole genome shotgun (WGS) entry which is preliminary data.</text>
</comment>
<dbReference type="RefSeq" id="WP_378591076.1">
    <property type="nucleotide sequence ID" value="NZ_JBHSKD010000018.1"/>
</dbReference>
<evidence type="ECO:0000313" key="1">
    <source>
        <dbReference type="EMBL" id="MFC5177767.1"/>
    </source>
</evidence>
<name>A0ABW0BLF9_9ACTN</name>
<keyword evidence="2" id="KW-1185">Reference proteome</keyword>
<accession>A0ABW0BLF9</accession>
<protein>
    <submittedName>
        <fullName evidence="1">Uncharacterized protein</fullName>
    </submittedName>
</protein>
<reference evidence="2" key="1">
    <citation type="journal article" date="2019" name="Int. J. Syst. Evol. Microbiol.">
        <title>The Global Catalogue of Microorganisms (GCM) 10K type strain sequencing project: providing services to taxonomists for standard genome sequencing and annotation.</title>
        <authorList>
            <consortium name="The Broad Institute Genomics Platform"/>
            <consortium name="The Broad Institute Genome Sequencing Center for Infectious Disease"/>
            <person name="Wu L."/>
            <person name="Ma J."/>
        </authorList>
    </citation>
    <scope>NUCLEOTIDE SEQUENCE [LARGE SCALE GENOMIC DNA]</scope>
    <source>
        <strain evidence="2">DFY41</strain>
    </source>
</reference>
<dbReference type="EMBL" id="JBHSKD010000018">
    <property type="protein sequence ID" value="MFC5177767.1"/>
    <property type="molecule type" value="Genomic_DNA"/>
</dbReference>
<organism evidence="1 2">
    <name type="scientific">Nocardioides taihuensis</name>
    <dbReference type="NCBI Taxonomy" id="1835606"/>
    <lineage>
        <taxon>Bacteria</taxon>
        <taxon>Bacillati</taxon>
        <taxon>Actinomycetota</taxon>
        <taxon>Actinomycetes</taxon>
        <taxon>Propionibacteriales</taxon>
        <taxon>Nocardioidaceae</taxon>
        <taxon>Nocardioides</taxon>
    </lineage>
</organism>
<proteinExistence type="predicted"/>